<comment type="caution">
    <text evidence="1">The sequence shown here is derived from an EMBL/GenBank/DDBJ whole genome shotgun (WGS) entry which is preliminary data.</text>
</comment>
<organism evidence="1 2">
    <name type="scientific">Marinomonas maritima</name>
    <dbReference type="NCBI Taxonomy" id="2940935"/>
    <lineage>
        <taxon>Bacteria</taxon>
        <taxon>Pseudomonadati</taxon>
        <taxon>Pseudomonadota</taxon>
        <taxon>Gammaproteobacteria</taxon>
        <taxon>Oceanospirillales</taxon>
        <taxon>Oceanospirillaceae</taxon>
        <taxon>Marinomonas</taxon>
    </lineage>
</organism>
<protein>
    <recommendedName>
        <fullName evidence="3">Immunity protein 49 of polymorphic toxin system</fullName>
    </recommendedName>
</protein>
<evidence type="ECO:0000313" key="1">
    <source>
        <dbReference type="EMBL" id="MDE8602993.1"/>
    </source>
</evidence>
<gene>
    <name evidence="1" type="ORF">M3I01_008655</name>
</gene>
<keyword evidence="2" id="KW-1185">Reference proteome</keyword>
<evidence type="ECO:0008006" key="3">
    <source>
        <dbReference type="Google" id="ProtNLM"/>
    </source>
</evidence>
<accession>A0ABT5WDW8</accession>
<sequence>MFDRSIDENLNRYIEEAIFFFKNSESDYSFVIENNHGEKSDDLFLSRRSYLVYQTQLYRYASGDDFDFWWKCFSIFSKVNKTFIYKLMWLKNNVNKYNRWGEFYNKFKISRDIPLLSYIVACDPNLSDREIHANNFLSELIENRKYFNGDTQKDFVRAMLYDLKDLNFDSNGLYFEQCEYYFNKHLTSPEYIEILECRGMNNEANIEVVDLSAKLKNALNDEVPDNEIFDKKYMSELFERINMIFKGQLDSLGIACSSLSEAKESKKMFCLYWLYPDFFQVKQPVTYLIAVSS</sequence>
<dbReference type="Proteomes" id="UP001139522">
    <property type="component" value="Unassembled WGS sequence"/>
</dbReference>
<name>A0ABT5WDW8_9GAMM</name>
<dbReference type="EMBL" id="JAMZEG020000002">
    <property type="protein sequence ID" value="MDE8602993.1"/>
    <property type="molecule type" value="Genomic_DNA"/>
</dbReference>
<dbReference type="RefSeq" id="WP_275565034.1">
    <property type="nucleotide sequence ID" value="NZ_JAMZEG020000002.1"/>
</dbReference>
<reference evidence="1" key="1">
    <citation type="submission" date="2023-01" db="EMBL/GenBank/DDBJ databases">
        <title>Psychroserpens sp. MSW6 and Marinomonas sp. RSW2, isolated from seawater.</title>
        <authorList>
            <person name="Kristyanto S."/>
            <person name="Jung J."/>
            <person name="Kim J.M."/>
            <person name="Jeon C.O."/>
        </authorList>
    </citation>
    <scope>NUCLEOTIDE SEQUENCE</scope>
    <source>
        <strain evidence="1">RSW2</strain>
    </source>
</reference>
<proteinExistence type="predicted"/>
<evidence type="ECO:0000313" key="2">
    <source>
        <dbReference type="Proteomes" id="UP001139522"/>
    </source>
</evidence>